<dbReference type="PROSITE" id="PS50893">
    <property type="entry name" value="ABC_TRANSPORTER_2"/>
    <property type="match status" value="1"/>
</dbReference>
<dbReference type="InterPro" id="IPR027417">
    <property type="entry name" value="P-loop_NTPase"/>
</dbReference>
<dbReference type="InterPro" id="IPR003439">
    <property type="entry name" value="ABC_transporter-like_ATP-bd"/>
</dbReference>
<keyword evidence="2" id="KW-0813">Transport</keyword>
<evidence type="ECO:0000259" key="5">
    <source>
        <dbReference type="PROSITE" id="PS50893"/>
    </source>
</evidence>
<evidence type="ECO:0000313" key="7">
    <source>
        <dbReference type="Proteomes" id="UP000572051"/>
    </source>
</evidence>
<dbReference type="AlphaFoldDB" id="A0A7Z0JBU5"/>
<dbReference type="Proteomes" id="UP000572051">
    <property type="component" value="Unassembled WGS sequence"/>
</dbReference>
<keyword evidence="7" id="KW-1185">Reference proteome</keyword>
<dbReference type="GO" id="GO:0005524">
    <property type="term" value="F:ATP binding"/>
    <property type="evidence" value="ECO:0007669"/>
    <property type="project" value="UniProtKB-KW"/>
</dbReference>
<dbReference type="EMBL" id="JACCFS010000001">
    <property type="protein sequence ID" value="NYJ35835.1"/>
    <property type="molecule type" value="Genomic_DNA"/>
</dbReference>
<gene>
    <name evidence="6" type="ORF">HNR10_003716</name>
</gene>
<evidence type="ECO:0000256" key="4">
    <source>
        <dbReference type="ARBA" id="ARBA00022840"/>
    </source>
</evidence>
<accession>A0A7Z0JBU5</accession>
<reference evidence="6 7" key="1">
    <citation type="submission" date="2020-07" db="EMBL/GenBank/DDBJ databases">
        <title>Sequencing the genomes of 1000 actinobacteria strains.</title>
        <authorList>
            <person name="Klenk H.-P."/>
        </authorList>
    </citation>
    <scope>NUCLEOTIDE SEQUENCE [LARGE SCALE GENOMIC DNA]</scope>
    <source>
        <strain evidence="6 7">DSM 44442</strain>
    </source>
</reference>
<dbReference type="Gene3D" id="3.40.50.300">
    <property type="entry name" value="P-loop containing nucleotide triphosphate hydrolases"/>
    <property type="match status" value="1"/>
</dbReference>
<name>A0A7Z0JBU5_9ACTN</name>
<comment type="similarity">
    <text evidence="1">Belongs to the ABC transporter superfamily.</text>
</comment>
<dbReference type="InterPro" id="IPR003593">
    <property type="entry name" value="AAA+_ATPase"/>
</dbReference>
<organism evidence="6 7">
    <name type="scientific">Nocardiopsis aegyptia</name>
    <dbReference type="NCBI Taxonomy" id="220378"/>
    <lineage>
        <taxon>Bacteria</taxon>
        <taxon>Bacillati</taxon>
        <taxon>Actinomycetota</taxon>
        <taxon>Actinomycetes</taxon>
        <taxon>Streptosporangiales</taxon>
        <taxon>Nocardiopsidaceae</taxon>
        <taxon>Nocardiopsis</taxon>
    </lineage>
</organism>
<evidence type="ECO:0000313" key="6">
    <source>
        <dbReference type="EMBL" id="NYJ35835.1"/>
    </source>
</evidence>
<dbReference type="SUPFAM" id="SSF52540">
    <property type="entry name" value="P-loop containing nucleoside triphosphate hydrolases"/>
    <property type="match status" value="1"/>
</dbReference>
<proteinExistence type="inferred from homology"/>
<comment type="caution">
    <text evidence="6">The sequence shown here is derived from an EMBL/GenBank/DDBJ whole genome shotgun (WGS) entry which is preliminary data.</text>
</comment>
<dbReference type="PANTHER" id="PTHR43335:SF11">
    <property type="entry name" value="ABC TRANSPORTER RELATED"/>
    <property type="match status" value="1"/>
</dbReference>
<keyword evidence="4 6" id="KW-0067">ATP-binding</keyword>
<protein>
    <submittedName>
        <fullName evidence="6">ABC-2 type transport system ATP-binding protein</fullName>
    </submittedName>
</protein>
<evidence type="ECO:0000256" key="2">
    <source>
        <dbReference type="ARBA" id="ARBA00022448"/>
    </source>
</evidence>
<dbReference type="RefSeq" id="WP_179825257.1">
    <property type="nucleotide sequence ID" value="NZ_JACCFS010000001.1"/>
</dbReference>
<evidence type="ECO:0000256" key="3">
    <source>
        <dbReference type="ARBA" id="ARBA00022741"/>
    </source>
</evidence>
<feature type="domain" description="ABC transporter" evidence="5">
    <location>
        <begin position="14"/>
        <end position="230"/>
    </location>
</feature>
<evidence type="ECO:0000256" key="1">
    <source>
        <dbReference type="ARBA" id="ARBA00005417"/>
    </source>
</evidence>
<dbReference type="GO" id="GO:0016887">
    <property type="term" value="F:ATP hydrolysis activity"/>
    <property type="evidence" value="ECO:0007669"/>
    <property type="project" value="InterPro"/>
</dbReference>
<dbReference type="PANTHER" id="PTHR43335">
    <property type="entry name" value="ABC TRANSPORTER, ATP-BINDING PROTEIN"/>
    <property type="match status" value="1"/>
</dbReference>
<dbReference type="Pfam" id="PF00005">
    <property type="entry name" value="ABC_tran"/>
    <property type="match status" value="1"/>
</dbReference>
<keyword evidence="3" id="KW-0547">Nucleotide-binding</keyword>
<dbReference type="SMART" id="SM00382">
    <property type="entry name" value="AAA"/>
    <property type="match status" value="1"/>
</dbReference>
<sequence>MTRTTDVEAPGNAVVATGLTRDYGGGAGVYDADLRVARGTVFGLVGPNGAGKTTLISLLCGVRRPDRGTVSVRAERVALCPDVPDFEPWLTASEVVSFGARLRGQRVTREQVERALERVGLSGSAHRRNRSFSRGMRQRLGLAAALVCDPDLIVLDEPVSGLDPQGRADLLNLVSDMRGERTVLFSSHLLDDVQRVCDEVAVLKAGRVVYQGSVGVLVDRHVRPSWHLWTRGRAHELAPLFNRHDWVTHAAPVDPDCLHLEAVSVEAGEYGMPRVLAEAGAGLVGMSAHEADLESAFVSLTREAR</sequence>